<dbReference type="Gene3D" id="3.60.10.10">
    <property type="entry name" value="Endonuclease/exonuclease/phosphatase"/>
    <property type="match status" value="1"/>
</dbReference>
<protein>
    <submittedName>
        <fullName evidence="1">BA75_01476T0</fullName>
    </submittedName>
</protein>
<dbReference type="Proteomes" id="UP000094565">
    <property type="component" value="Chromosome 1"/>
</dbReference>
<evidence type="ECO:0000313" key="1">
    <source>
        <dbReference type="EMBL" id="ANZ73503.1"/>
    </source>
</evidence>
<dbReference type="CDD" id="cd09083">
    <property type="entry name" value="EEP-1"/>
    <property type="match status" value="1"/>
</dbReference>
<evidence type="ECO:0000313" key="2">
    <source>
        <dbReference type="Proteomes" id="UP000094565"/>
    </source>
</evidence>
<reference evidence="1 2" key="1">
    <citation type="submission" date="2016-02" db="EMBL/GenBank/DDBJ databases">
        <title>Comparative genomic and transcriptomic foundation for Pichia pastoris.</title>
        <authorList>
            <person name="Love K.R."/>
            <person name="Shah K.A."/>
            <person name="Whittaker C.A."/>
            <person name="Wu J."/>
            <person name="Bartlett M.C."/>
            <person name="Ma D."/>
            <person name="Leeson R.L."/>
            <person name="Priest M."/>
            <person name="Young S.K."/>
            <person name="Love J.C."/>
        </authorList>
    </citation>
    <scope>NUCLEOTIDE SEQUENCE [LARGE SCALE GENOMIC DNA]</scope>
    <source>
        <strain evidence="1 2">ATCC 28485</strain>
    </source>
</reference>
<dbReference type="GO" id="GO:0000175">
    <property type="term" value="F:3'-5'-RNA exonuclease activity"/>
    <property type="evidence" value="ECO:0007669"/>
    <property type="project" value="TreeGrafter"/>
</dbReference>
<organism evidence="1 2">
    <name type="scientific">Komagataella pastoris</name>
    <name type="common">Yeast</name>
    <name type="synonym">Pichia pastoris</name>
    <dbReference type="NCBI Taxonomy" id="4922"/>
    <lineage>
        <taxon>Eukaryota</taxon>
        <taxon>Fungi</taxon>
        <taxon>Dikarya</taxon>
        <taxon>Ascomycota</taxon>
        <taxon>Saccharomycotina</taxon>
        <taxon>Pichiomycetes</taxon>
        <taxon>Pichiales</taxon>
        <taxon>Pichiaceae</taxon>
        <taxon>Komagataella</taxon>
    </lineage>
</organism>
<sequence length="384" mass="44989">MKNSAKPKVNYPFLILFPFLLFFIYFTNFKPFNREMPKFQTPSSSLVRVQTWNLRFDSQPNDESVQDTISRMEQKVPQDNKVSYYENSGEVPWSKRRINIANHVVFNGAGIFAVQEALYRQVQDLNELLNLFDSSSWDWIGLGRDDGKLRGEFEAIFYDKEKFELIEWDNFWLSKTPFEPSRYPGAGSLRTVTIGLFKFKGEGSRDPFIIMNTHYDEQSENQRRLASSLIKYRASYEFERLKNEYGVVYPTIILCGDLNSHSFNENSGGYRIITGKEPLETDEISSEFAERFRSANLSKFNFRDLMEETPPQFRFGHLSTFTGFSRIGDTSKFSRIDFQFGATWEEDGKTNHGWKALKYKVEEIFYDNEYPLSDHRPVITELLL</sequence>
<dbReference type="AlphaFoldDB" id="A0A1B2J683"/>
<dbReference type="OrthoDB" id="276515at2759"/>
<dbReference type="InterPro" id="IPR050410">
    <property type="entry name" value="CCR4/nocturin_mRNA_transcr"/>
</dbReference>
<proteinExistence type="predicted"/>
<dbReference type="SUPFAM" id="SSF56219">
    <property type="entry name" value="DNase I-like"/>
    <property type="match status" value="1"/>
</dbReference>
<dbReference type="PANTHER" id="PTHR12121:SF36">
    <property type="entry name" value="ENDONUCLEASE_EXONUCLEASE_PHOSPHATASE DOMAIN-CONTAINING PROTEIN"/>
    <property type="match status" value="1"/>
</dbReference>
<dbReference type="InterPro" id="IPR036691">
    <property type="entry name" value="Endo/exonu/phosph_ase_sf"/>
</dbReference>
<accession>A0A1B2J683</accession>
<keyword evidence="2" id="KW-1185">Reference proteome</keyword>
<gene>
    <name evidence="1" type="ORF">ATY40_BA7501476</name>
</gene>
<dbReference type="PANTHER" id="PTHR12121">
    <property type="entry name" value="CARBON CATABOLITE REPRESSOR PROTEIN 4"/>
    <property type="match status" value="1"/>
</dbReference>
<dbReference type="EMBL" id="CP014584">
    <property type="protein sequence ID" value="ANZ73503.1"/>
    <property type="molecule type" value="Genomic_DNA"/>
</dbReference>
<name>A0A1B2J683_PICPA</name>